<proteinExistence type="predicted"/>
<feature type="signal peptide" evidence="2">
    <location>
        <begin position="1"/>
        <end position="23"/>
    </location>
</feature>
<gene>
    <name evidence="3" type="ORF">COU22_01030</name>
</gene>
<evidence type="ECO:0000256" key="2">
    <source>
        <dbReference type="SAM" id="SignalP"/>
    </source>
</evidence>
<dbReference type="Proteomes" id="UP000230543">
    <property type="component" value="Unassembled WGS sequence"/>
</dbReference>
<dbReference type="InterPro" id="IPR043993">
    <property type="entry name" value="T4SS_pilin"/>
</dbReference>
<dbReference type="AlphaFoldDB" id="A0A2M6WCX3"/>
<evidence type="ECO:0000313" key="3">
    <source>
        <dbReference type="EMBL" id="PIT90647.1"/>
    </source>
</evidence>
<evidence type="ECO:0000313" key="4">
    <source>
        <dbReference type="Proteomes" id="UP000230543"/>
    </source>
</evidence>
<name>A0A2M6WCX3_9BACT</name>
<keyword evidence="1" id="KW-0472">Membrane</keyword>
<keyword evidence="1" id="KW-0812">Transmembrane</keyword>
<feature type="transmembrane region" description="Helical" evidence="1">
    <location>
        <begin position="102"/>
        <end position="121"/>
    </location>
</feature>
<dbReference type="EMBL" id="PFBO01000031">
    <property type="protein sequence ID" value="PIT90647.1"/>
    <property type="molecule type" value="Genomic_DNA"/>
</dbReference>
<feature type="transmembrane region" description="Helical" evidence="1">
    <location>
        <begin position="61"/>
        <end position="81"/>
    </location>
</feature>
<comment type="caution">
    <text evidence="3">The sequence shown here is derived from an EMBL/GenBank/DDBJ whole genome shotgun (WGS) entry which is preliminary data.</text>
</comment>
<accession>A0A2M6WCX3</accession>
<reference evidence="4" key="1">
    <citation type="submission" date="2017-09" db="EMBL/GenBank/DDBJ databases">
        <title>Depth-based differentiation of microbial function through sediment-hosted aquifers and enrichment of novel symbionts in the deep terrestrial subsurface.</title>
        <authorList>
            <person name="Probst A.J."/>
            <person name="Ladd B."/>
            <person name="Jarett J.K."/>
            <person name="Geller-Mcgrath D.E."/>
            <person name="Sieber C.M.K."/>
            <person name="Emerson J.B."/>
            <person name="Anantharaman K."/>
            <person name="Thomas B.C."/>
            <person name="Malmstrom R."/>
            <person name="Stieglmeier M."/>
            <person name="Klingl A."/>
            <person name="Woyke T."/>
            <person name="Ryan C.M."/>
            <person name="Banfield J.F."/>
        </authorList>
    </citation>
    <scope>NUCLEOTIDE SEQUENCE [LARGE SCALE GENOMIC DNA]</scope>
</reference>
<feature type="non-terminal residue" evidence="3">
    <location>
        <position position="122"/>
    </location>
</feature>
<protein>
    <submittedName>
        <fullName evidence="3">Uncharacterized protein</fullName>
    </submittedName>
</protein>
<evidence type="ECO:0000256" key="1">
    <source>
        <dbReference type="SAM" id="Phobius"/>
    </source>
</evidence>
<organism evidence="3 4">
    <name type="scientific">Candidatus Komeilibacteria bacterium CG10_big_fil_rev_8_21_14_0_10_41_13</name>
    <dbReference type="NCBI Taxonomy" id="1974476"/>
    <lineage>
        <taxon>Bacteria</taxon>
        <taxon>Candidatus Komeiliibacteriota</taxon>
    </lineage>
</organism>
<keyword evidence="1" id="KW-1133">Transmembrane helix</keyword>
<keyword evidence="2" id="KW-0732">Signal</keyword>
<feature type="chain" id="PRO_5014649917" evidence="2">
    <location>
        <begin position="24"/>
        <end position="122"/>
    </location>
</feature>
<sequence length="122" mass="13244">MIKYCLVIITLIIGLSAALPALAQDPSFIGIDQVKIIAGGSFYKTGIEDPNLIDTLVGERIAYLLTFVGIIFLAIIIYSGVQWMNAGGNEEQVEKAKKRIKSSIIGVAIVFFSYIITSAVFK</sequence>
<dbReference type="Pfam" id="PF18895">
    <property type="entry name" value="T4SS_pilin"/>
    <property type="match status" value="1"/>
</dbReference>